<gene>
    <name evidence="1" type="ORF">FHR90_003391</name>
</gene>
<evidence type="ECO:0000313" key="2">
    <source>
        <dbReference type="Proteomes" id="UP000557688"/>
    </source>
</evidence>
<comment type="caution">
    <text evidence="1">The sequence shown here is derived from an EMBL/GenBank/DDBJ whole genome shotgun (WGS) entry which is preliminary data.</text>
</comment>
<proteinExistence type="predicted"/>
<sequence>MIIPITKRAKEYGYVIWQRDQDQAVRALLSDQQSFRVYLQGSDRGQKSVDWAHRRISIGYKWTRQLPETLTNYHLEVRGPELHITCR</sequence>
<accession>A0A839V3X2</accession>
<dbReference type="AlphaFoldDB" id="A0A839V3X2"/>
<dbReference type="Proteomes" id="UP000557688">
    <property type="component" value="Unassembled WGS sequence"/>
</dbReference>
<protein>
    <submittedName>
        <fullName evidence="1">Uncharacterized protein</fullName>
    </submittedName>
</protein>
<evidence type="ECO:0000313" key="1">
    <source>
        <dbReference type="EMBL" id="MBB3175535.1"/>
    </source>
</evidence>
<dbReference type="EMBL" id="JACHXV010000042">
    <property type="protein sequence ID" value="MBB3175535.1"/>
    <property type="molecule type" value="Genomic_DNA"/>
</dbReference>
<keyword evidence="2" id="KW-1185">Reference proteome</keyword>
<reference evidence="1 2" key="1">
    <citation type="submission" date="2020-08" db="EMBL/GenBank/DDBJ databases">
        <title>Genomic Encyclopedia of Type Strains, Phase III (KMG-III): the genomes of soil and plant-associated and newly described type strains.</title>
        <authorList>
            <person name="Whitman W."/>
        </authorList>
    </citation>
    <scope>NUCLEOTIDE SEQUENCE [LARGE SCALE GENOMIC DNA]</scope>
    <source>
        <strain evidence="1 2">CECT 8088</strain>
    </source>
</reference>
<name>A0A839V3X2_9PROT</name>
<organism evidence="1 2">
    <name type="scientific">Endobacter medicaginis</name>
    <dbReference type="NCBI Taxonomy" id="1181271"/>
    <lineage>
        <taxon>Bacteria</taxon>
        <taxon>Pseudomonadati</taxon>
        <taxon>Pseudomonadota</taxon>
        <taxon>Alphaproteobacteria</taxon>
        <taxon>Acetobacterales</taxon>
        <taxon>Acetobacteraceae</taxon>
        <taxon>Endobacter</taxon>
    </lineage>
</organism>